<feature type="compositionally biased region" description="Low complexity" evidence="1">
    <location>
        <begin position="13"/>
        <end position="23"/>
    </location>
</feature>
<dbReference type="Proteomes" id="UP001212997">
    <property type="component" value="Unassembled WGS sequence"/>
</dbReference>
<feature type="region of interest" description="Disordered" evidence="1">
    <location>
        <begin position="693"/>
        <end position="740"/>
    </location>
</feature>
<evidence type="ECO:0008006" key="4">
    <source>
        <dbReference type="Google" id="ProtNLM"/>
    </source>
</evidence>
<accession>A0AAD5UNX3</accession>
<dbReference type="PANTHER" id="PTHR33096">
    <property type="entry name" value="CXC2 DOMAIN-CONTAINING PROTEIN"/>
    <property type="match status" value="1"/>
</dbReference>
<proteinExistence type="predicted"/>
<dbReference type="PANTHER" id="PTHR33096:SF1">
    <property type="entry name" value="CXC1-LIKE CYSTEINE CLUSTER ASSOCIATED WITH KDZ TRANSPOSASES DOMAIN-CONTAINING PROTEIN"/>
    <property type="match status" value="1"/>
</dbReference>
<dbReference type="EMBL" id="JANAWD010001375">
    <property type="protein sequence ID" value="KAJ3473483.1"/>
    <property type="molecule type" value="Genomic_DNA"/>
</dbReference>
<dbReference type="Pfam" id="PF18758">
    <property type="entry name" value="KDZ"/>
    <property type="match status" value="1"/>
</dbReference>
<dbReference type="InterPro" id="IPR040521">
    <property type="entry name" value="KDZ"/>
</dbReference>
<evidence type="ECO:0000313" key="3">
    <source>
        <dbReference type="Proteomes" id="UP001212997"/>
    </source>
</evidence>
<feature type="compositionally biased region" description="Acidic residues" evidence="1">
    <location>
        <begin position="649"/>
        <end position="668"/>
    </location>
</feature>
<feature type="region of interest" description="Disordered" evidence="1">
    <location>
        <begin position="644"/>
        <end position="668"/>
    </location>
</feature>
<feature type="compositionally biased region" description="Basic and acidic residues" evidence="1">
    <location>
        <begin position="28"/>
        <end position="41"/>
    </location>
</feature>
<feature type="compositionally biased region" description="Basic residues" evidence="1">
    <location>
        <begin position="717"/>
        <end position="732"/>
    </location>
</feature>
<keyword evidence="3" id="KW-1185">Reference proteome</keyword>
<feature type="compositionally biased region" description="Polar residues" evidence="1">
    <location>
        <begin position="42"/>
        <end position="51"/>
    </location>
</feature>
<dbReference type="AlphaFoldDB" id="A0AAD5UNX3"/>
<feature type="region of interest" description="Disordered" evidence="1">
    <location>
        <begin position="1"/>
        <end position="54"/>
    </location>
</feature>
<feature type="compositionally biased region" description="Pro residues" evidence="1">
    <location>
        <begin position="1"/>
        <end position="12"/>
    </location>
</feature>
<organism evidence="2 3">
    <name type="scientific">Meripilus lineatus</name>
    <dbReference type="NCBI Taxonomy" id="2056292"/>
    <lineage>
        <taxon>Eukaryota</taxon>
        <taxon>Fungi</taxon>
        <taxon>Dikarya</taxon>
        <taxon>Basidiomycota</taxon>
        <taxon>Agaricomycotina</taxon>
        <taxon>Agaricomycetes</taxon>
        <taxon>Polyporales</taxon>
        <taxon>Meripilaceae</taxon>
        <taxon>Meripilus</taxon>
    </lineage>
</organism>
<reference evidence="2" key="1">
    <citation type="submission" date="2022-07" db="EMBL/GenBank/DDBJ databases">
        <title>Genome Sequence of Physisporinus lineatus.</title>
        <authorList>
            <person name="Buettner E."/>
        </authorList>
    </citation>
    <scope>NUCLEOTIDE SEQUENCE</scope>
    <source>
        <strain evidence="2">VT162</strain>
    </source>
</reference>
<sequence>MTPTPTPPPSSPVPASDSDGSGSDQDEDNGHETVRDRDSGRTENNPGNLRPSSYLRRRCPLCFGGTRVPEPSTSPDYIVCCDGNFTQKRRKGQGSGHDGPRAHPDTVFLSPARVQAMEERMDQLRSKPGRTRNRREQVVVNDNCEEGLSVPNSVLDNCQESFAAADEKREKASTQFFADTGLMALLCRHDRVLFLINMTTAGERQYYVFALLQELFNNIPSTATVGVLYDIGCSTHRSCVKYGFLEDLLLRIVFALSVFHTYGHQWYHQRLLTLDEQVKHINDKSLAGFGGWLSRRWRQCQARKAEALQGLDTIHIDRETLREEWRHQVQYQTKPLPQRSNRNADRVIEQIFELQKLTAACRQEESALTQQLEDDTAQFREVTEQLISTQSNRRAAEQRIKRLKDTLEVDGRLSLRKLLTNEYLKLRMNARALKIRIRHRLQERKFEQERLEMSYRNVNLSNHIRTVSKRRDPSILKLADAYNKLVRDIINLIAKGSAPRGARVPPLIEREGIFALDVDDTIWEDVDTEETLNTSKWLCDKDTRRGIRLILQLDRCEEEEERLRKERCILQEWFEEEWVCTAKALQSTGPDSDMGYQLRNYQNRMLQLCHHWRAEVCGIPPWYPLEESWGLSAEEFDCSIVTDTSETSDVSEVESDGDEGDNFSDTGDDAEFFEQLEAHAMSDAYHEGLDMSFDRTHNPFSQGTPQLVDVSPDHTPRVSHRVSKSPKKRSRRSSWDYDEM</sequence>
<gene>
    <name evidence="2" type="ORF">NLI96_g12980</name>
</gene>
<evidence type="ECO:0000313" key="2">
    <source>
        <dbReference type="EMBL" id="KAJ3473483.1"/>
    </source>
</evidence>
<protein>
    <recommendedName>
        <fullName evidence="4">CxC1-like cysteine cluster associated with KDZ transposases domain-containing protein</fullName>
    </recommendedName>
</protein>
<name>A0AAD5UNX3_9APHY</name>
<evidence type="ECO:0000256" key="1">
    <source>
        <dbReference type="SAM" id="MobiDB-lite"/>
    </source>
</evidence>
<comment type="caution">
    <text evidence="2">The sequence shown here is derived from an EMBL/GenBank/DDBJ whole genome shotgun (WGS) entry which is preliminary data.</text>
</comment>